<keyword evidence="3 5" id="KW-0131">Cell cycle</keyword>
<dbReference type="EMBL" id="BMMK01000002">
    <property type="protein sequence ID" value="GGM37790.1"/>
    <property type="molecule type" value="Genomic_DNA"/>
</dbReference>
<comment type="subcellular location">
    <subcellularLocation>
        <location evidence="5">Cytoplasm</location>
    </subcellularLocation>
    <text evidence="5">Localizes to the division site, in a FtsZ-dependent manner.</text>
</comment>
<comment type="function">
    <text evidence="4 5">Cell division protein that is part of the divisome complex and is recruited early to the Z-ring. Probably stimulates Z-ring formation, perhaps through the cross-linking of FtsZ protofilaments. Its function overlaps with FtsA.</text>
</comment>
<evidence type="ECO:0000256" key="1">
    <source>
        <dbReference type="ARBA" id="ARBA00022618"/>
    </source>
</evidence>
<dbReference type="Proteomes" id="UP000637578">
    <property type="component" value="Unassembled WGS sequence"/>
</dbReference>
<feature type="region of interest" description="Disordered" evidence="6">
    <location>
        <begin position="33"/>
        <end position="90"/>
    </location>
</feature>
<protein>
    <recommendedName>
        <fullName evidence="5">Cell division protein SepF</fullName>
    </recommendedName>
</protein>
<dbReference type="PANTHER" id="PTHR35798:SF1">
    <property type="entry name" value="CELL DIVISION PROTEIN SEPF"/>
    <property type="match status" value="1"/>
</dbReference>
<evidence type="ECO:0000256" key="6">
    <source>
        <dbReference type="SAM" id="MobiDB-lite"/>
    </source>
</evidence>
<reference evidence="7" key="2">
    <citation type="submission" date="2020-09" db="EMBL/GenBank/DDBJ databases">
        <authorList>
            <person name="Sun Q."/>
            <person name="Zhou Y."/>
        </authorList>
    </citation>
    <scope>NUCLEOTIDE SEQUENCE</scope>
    <source>
        <strain evidence="7">CGMCC 4.5737</strain>
    </source>
</reference>
<dbReference type="InterPro" id="IPR038594">
    <property type="entry name" value="SepF-like_sf"/>
</dbReference>
<dbReference type="AlphaFoldDB" id="A0A8J3C6B3"/>
<evidence type="ECO:0000256" key="5">
    <source>
        <dbReference type="HAMAP-Rule" id="MF_01197"/>
    </source>
</evidence>
<evidence type="ECO:0000256" key="2">
    <source>
        <dbReference type="ARBA" id="ARBA00023210"/>
    </source>
</evidence>
<dbReference type="InterPro" id="IPR007561">
    <property type="entry name" value="Cell_div_SepF/SepF-rel"/>
</dbReference>
<evidence type="ECO:0000313" key="8">
    <source>
        <dbReference type="Proteomes" id="UP000637578"/>
    </source>
</evidence>
<accession>A0A8J3C6B3</accession>
<dbReference type="GO" id="GO:0000917">
    <property type="term" value="P:division septum assembly"/>
    <property type="evidence" value="ECO:0007669"/>
    <property type="project" value="UniProtKB-KW"/>
</dbReference>
<gene>
    <name evidence="5 7" type="primary">sepF</name>
    <name evidence="7" type="ORF">GCM10012275_06040</name>
</gene>
<name>A0A8J3C6B3_9PSEU</name>
<dbReference type="Pfam" id="PF04472">
    <property type="entry name" value="SepF"/>
    <property type="match status" value="1"/>
</dbReference>
<evidence type="ECO:0000256" key="3">
    <source>
        <dbReference type="ARBA" id="ARBA00023306"/>
    </source>
</evidence>
<keyword evidence="8" id="KW-1185">Reference proteome</keyword>
<dbReference type="Gene3D" id="3.30.110.150">
    <property type="entry name" value="SepF-like protein"/>
    <property type="match status" value="1"/>
</dbReference>
<sequence length="209" mass="23611">MSALQRLKAYFGMVPADDVDAYADERDRYRGDYAGDYRRGNYAGEPDDYHPYDDRVGGRRRLGRGYRPDLGTEDEYEPERVPGRRGWATDPPVRGALAMEPQREPVPAVRPVEQTGPFSRITTLQPRSYSEARTIGEHYREGIPVIINLTDMDDADAKRLVDFAAGLAFALRGSIDKITNRVFLLSPPNVDVTVEDARRLAEGAFFNQR</sequence>
<keyword evidence="5" id="KW-0963">Cytoplasm</keyword>
<dbReference type="HAMAP" id="MF_01197">
    <property type="entry name" value="SepF"/>
    <property type="match status" value="1"/>
</dbReference>
<organism evidence="7 8">
    <name type="scientific">Longimycelium tulufanense</name>
    <dbReference type="NCBI Taxonomy" id="907463"/>
    <lineage>
        <taxon>Bacteria</taxon>
        <taxon>Bacillati</taxon>
        <taxon>Actinomycetota</taxon>
        <taxon>Actinomycetes</taxon>
        <taxon>Pseudonocardiales</taxon>
        <taxon>Pseudonocardiaceae</taxon>
        <taxon>Longimycelium</taxon>
    </lineage>
</organism>
<evidence type="ECO:0000313" key="7">
    <source>
        <dbReference type="EMBL" id="GGM37790.1"/>
    </source>
</evidence>
<feature type="compositionally biased region" description="Basic and acidic residues" evidence="6">
    <location>
        <begin position="47"/>
        <end position="57"/>
    </location>
</feature>
<comment type="subunit">
    <text evidence="5">Homodimer. Interacts with FtsZ.</text>
</comment>
<evidence type="ECO:0000256" key="4">
    <source>
        <dbReference type="ARBA" id="ARBA00044936"/>
    </source>
</evidence>
<keyword evidence="2 5" id="KW-0717">Septation</keyword>
<reference evidence="7" key="1">
    <citation type="journal article" date="2014" name="Int. J. Syst. Evol. Microbiol.">
        <title>Complete genome sequence of Corynebacterium casei LMG S-19264T (=DSM 44701T), isolated from a smear-ripened cheese.</title>
        <authorList>
            <consortium name="US DOE Joint Genome Institute (JGI-PGF)"/>
            <person name="Walter F."/>
            <person name="Albersmeier A."/>
            <person name="Kalinowski J."/>
            <person name="Ruckert C."/>
        </authorList>
    </citation>
    <scope>NUCLEOTIDE SEQUENCE</scope>
    <source>
        <strain evidence="7">CGMCC 4.5737</strain>
    </source>
</reference>
<dbReference type="InterPro" id="IPR023052">
    <property type="entry name" value="Cell_div_SepF"/>
</dbReference>
<dbReference type="GO" id="GO:0043093">
    <property type="term" value="P:FtsZ-dependent cytokinesis"/>
    <property type="evidence" value="ECO:0007669"/>
    <property type="project" value="UniProtKB-UniRule"/>
</dbReference>
<comment type="similarity">
    <text evidence="5">Belongs to the SepF family.</text>
</comment>
<dbReference type="GO" id="GO:0005737">
    <property type="term" value="C:cytoplasm"/>
    <property type="evidence" value="ECO:0007669"/>
    <property type="project" value="UniProtKB-SubCell"/>
</dbReference>
<proteinExistence type="inferred from homology"/>
<comment type="caution">
    <text evidence="7">The sequence shown here is derived from an EMBL/GenBank/DDBJ whole genome shotgun (WGS) entry which is preliminary data.</text>
</comment>
<dbReference type="PANTHER" id="PTHR35798">
    <property type="entry name" value="CELL DIVISION PROTEIN SEPF"/>
    <property type="match status" value="1"/>
</dbReference>
<keyword evidence="1 5" id="KW-0132">Cell division</keyword>
<dbReference type="RefSeq" id="WP_189053604.1">
    <property type="nucleotide sequence ID" value="NZ_BMMK01000002.1"/>
</dbReference>